<keyword evidence="15" id="KW-0917">Virion maturation</keyword>
<evidence type="ECO:0000256" key="10">
    <source>
        <dbReference type="ARBA" id="ARBA00022840"/>
    </source>
</evidence>
<protein>
    <submittedName>
        <fullName evidence="21">Ribonuclease H-like domain-containing protein</fullName>
    </submittedName>
</protein>
<keyword evidence="6" id="KW-0547">Nucleotide-binding</keyword>
<evidence type="ECO:0000256" key="4">
    <source>
        <dbReference type="ARBA" id="ARBA00022722"/>
    </source>
</evidence>
<dbReference type="InterPro" id="IPR001584">
    <property type="entry name" value="Integrase_cat-core"/>
</dbReference>
<feature type="domain" description="Integrase catalytic" evidence="20">
    <location>
        <begin position="897"/>
        <end position="1072"/>
    </location>
</feature>
<keyword evidence="22" id="KW-1185">Reference proteome</keyword>
<feature type="compositionally biased region" description="Polar residues" evidence="19">
    <location>
        <begin position="646"/>
        <end position="670"/>
    </location>
</feature>
<feature type="region of interest" description="Disordered" evidence="19">
    <location>
        <begin position="2185"/>
        <end position="2214"/>
    </location>
</feature>
<keyword evidence="14" id="KW-0808">Transferase</keyword>
<dbReference type="InterPro" id="IPR025724">
    <property type="entry name" value="GAG-pre-integrase_dom"/>
</dbReference>
<keyword evidence="11" id="KW-0460">Magnesium</keyword>
<feature type="compositionally biased region" description="Basic and acidic residues" evidence="19">
    <location>
        <begin position="2292"/>
        <end position="2301"/>
    </location>
</feature>
<keyword evidence="16" id="KW-0233">DNA recombination</keyword>
<dbReference type="Pfam" id="PF00665">
    <property type="entry name" value="rve"/>
    <property type="match status" value="1"/>
</dbReference>
<evidence type="ECO:0000259" key="20">
    <source>
        <dbReference type="PROSITE" id="PS50994"/>
    </source>
</evidence>
<accession>A0ABQ5EGK0</accession>
<dbReference type="Pfam" id="PF25597">
    <property type="entry name" value="SH3_retrovirus"/>
    <property type="match status" value="1"/>
</dbReference>
<feature type="region of interest" description="Disordered" evidence="19">
    <location>
        <begin position="2245"/>
        <end position="2315"/>
    </location>
</feature>
<keyword evidence="4" id="KW-0540">Nuclease</keyword>
<evidence type="ECO:0000256" key="19">
    <source>
        <dbReference type="SAM" id="MobiDB-lite"/>
    </source>
</evidence>
<evidence type="ECO:0000256" key="2">
    <source>
        <dbReference type="ARBA" id="ARBA00022612"/>
    </source>
</evidence>
<keyword evidence="8" id="KW-0255">Endonuclease</keyword>
<sequence length="2660" mass="304802">MEHWHLERECPSVKATFQNTDSITDNIATYASQDNGAVLDRRTFVVFDAGVNMSPTLDDMWLIPLEKTMVHVKSYIKDPNYDEVMATYDSKTSVEEFQSMSANKQVKVVNDTLTSELARYKELVGVYEKRTKFELTEREQKIDEQMRIIISDRNRKETSLKSELHTVQMQLRSTVDHNKSMKEEVTILKKDFKQKEDKYIEEFLDIKKLKEKVEDRLFKQDQSVQTVHMLCKPKPFYDEKKKVAIGYKNPLCLTRAKQVQSALYNGTEIVMTNHKPVVVHDSEETLEIAELTRKRMYEKMKSPQCIQNKVKFAPPDYSKENYLAIFAPQRDLTPEQIFWAKDENDRKKVEASVLKPLSTPTVYPPNTPSNFPHGVQKALFKEVKEMEEIFDQMSAEVDQNTVDKQCAKIERKNLLIANENLIANITKDVNDEMIRGFNKLEVEYLNLQLKYQHLQENFGNNKSQTSQDVPEFDSFFRIKNLETQLQEKDNVIRNLKAQVSKMNDRSCETYNAKDVTALIEQNECVRVELEKVKQHYKELYDSIKITRAHTSEKTSTMLNEIESLKAQLKSKVSCVTSDSVKPKVLAPNIRHESVETVREIVEEARVVKPLDNALNYACQYTKLSQELLEYVIGTCPKSFNERDNKAPSTPVTRKKQVTFNDKPGTSSSNTQKHEVHQKVQQTNVPVIHSTGVNTSTEASGSKPRSNTKKNRILPARVILRYLDSGCSKHMTGNRSKLKNFVEKFIGSVRFGNDHLGAIMGYGDYVIGDSVISRVYYVEGLGHNLFSVGQFCDSDLEVAFRKHSCFVRDINGADLLKGSRRTNLYTISIDDMMKSSPICLLSKASKSKSWLWHRRLNHLNFGTINDLARKDLVRGLPRLKFEKDHLCSACQLGKSKKFSHKPKSENTNMEVLHTLHMDLCGPMRVQSINGKKYILVIVDDYSRFTWVKFLRSKDETPEFVINFLKQIQVGLNKTVRYIRTDNGTEFVNQVMSKYYEGVGIFHQKSVPRTPQQNGVVERRNRTLVEAARTMLIFSKAPMFLWAEAVATACYTQNRSLIHTRHNKTPYELVHDKKPDLTFLRVFGALCYPTNDSEDLGKFQAKADIGIFVGYAPSRKGYRIYNKRTRRLMETIHVTFDEMHQTMAPVRISSGPEPIMMTPGQLNSGLAPSPVPATTYIPPTDKDLEILFQPMFDEYFEQSTDSEPVPMATVVNAPIVSTNTSVSTTIAQDAPSTSHSLSSSQVHPLIFPQGVAAGPTIEDTSITQADLLPSVNPVAREPSSTQSTSGDVSLAKPNQVTQPPDHLKRWTKDHPLDNIIGNPSHLVSTRKQLASDALWCCFHTELSKVEPKNFKMAVIEDCWFQAMQDEIHEFDRLEVWELVPRPIYVMVIALKWIYKVKLDEYGDVLKNKARLVAKGYRQEEGIDFEESFAPVARIEAIRIFIANAATKNMIIYQMDVKTAFLNGDLQEEVFVSQPEGFEDQDNPTHVYRLKKALYGLKQAPRAWYDTLSKFLLANNFFKGAVDPTNTSVSTTIAQDAPSTSHSLSSSQVHPPVFPQGVAAGPTIEDTSITQADLHPSVNPVAGEPSSAQSTSGDVSLAEPNQVTQPPDHLRRWTKDHPLDNIVGNPSRPVSTRKQLASDALWCCFHTELSKVEPKNFKMAVIEDCWFQAMQDEIHEFDRLEVWELVPRPIYVMVIALKWIYKVKLDEYGDVLKNKARLVAKGYRQEEGIDFEESFAPVARIEAIRIFIANAATKNMIIYQMDVKTAFLNGDLQEEVFVSQPEGFEDQDNPTHVYRLKKALYGLKQAPRAWYDTLSKFLLANNFFKGAVDPTLFTRKSGKHILLVQIYVDDIIFASTDHNACHIFSKEMSSKFQMSMMGQMSFFLGLQVSQSPRGIFINQAKYALETLKKYGMDLSDPVDTPMVDRLKLDEDLMGIPVDQTRFRGMVGSLMYLTASRPDLVFAVCMCARYQAKPTKKHLEAIKRIFRYLKGTINMGLWYPKDNAMSLTAYADADHAGCQDSRRSTSGSAQFLGDRLVSWSSKKQRSKAISTTEAKYIAMSGCCAQILWMRSQLKDYGFLFNKIPLYCDNKSSIALSCNNVQHSRSKHIDIRHHFIREQVENGVVELYFVETNYQLADILTKALPRERFEFLLPRLGMKSLTPETLKRLQEGEDEQNKLRNQIFRALTASADVPSSVTETTDTTSTLPPPPPPLQKPTGHRDIWEKVLKDLIISNASLVIDSEEIGYQTNQENYKDGKKDRPEKEGNERQRKEKKKKEERMKEEEDEERGERRRRREKEERRKGRTTETGSIHMLSESQNIREVHPEGIHNEDGNPAKANIKQALGSDEIEPTDDETSDLEETGHDNEQEIGEIFKIETNLFDSETPMCEKFKEFNYLLKIDLDVLTKDIEGFKTYDEYKDDWIYEWNENVPWVHEKPWTDTRVWTEPAPGVHCSYIVGNIFHCQYLEWYEALKDSELKEEALRNKDIMEGLINEDDESSNNGRRRWDDYEIVDHDQEEREYENENEDEERCELFDDYELPVCTIRRLEMIKYSFAQGEEYVAIKEDEYEGLTNTSKGEIHAYQEIFRMMDEGWMGLEVGSIRRIQGIGYGVLEFLGVGTTFDIFQNIHILYLQYGVLTSSGYGVLIFFPLWSLVSAGTDTPYLP</sequence>
<dbReference type="Proteomes" id="UP001151760">
    <property type="component" value="Unassembled WGS sequence"/>
</dbReference>
<evidence type="ECO:0000256" key="15">
    <source>
        <dbReference type="ARBA" id="ARBA00023113"/>
    </source>
</evidence>
<dbReference type="InterPro" id="IPR036397">
    <property type="entry name" value="RNaseH_sf"/>
</dbReference>
<evidence type="ECO:0000256" key="6">
    <source>
        <dbReference type="ARBA" id="ARBA00022741"/>
    </source>
</evidence>
<dbReference type="PANTHER" id="PTHR42648:SF11">
    <property type="entry name" value="TRANSPOSON TY4-P GAG-POL POLYPROTEIN"/>
    <property type="match status" value="1"/>
</dbReference>
<comment type="caution">
    <text evidence="21">The sequence shown here is derived from an EMBL/GenBank/DDBJ whole genome shotgun (WGS) entry which is preliminary data.</text>
</comment>
<evidence type="ECO:0000256" key="13">
    <source>
        <dbReference type="ARBA" id="ARBA00022918"/>
    </source>
</evidence>
<feature type="coiled-coil region" evidence="18">
    <location>
        <begin position="437"/>
        <end position="505"/>
    </location>
</feature>
<dbReference type="InterPro" id="IPR043502">
    <property type="entry name" value="DNA/RNA_pol_sf"/>
</dbReference>
<feature type="compositionally biased region" description="Basic and acidic residues" evidence="19">
    <location>
        <begin position="1605"/>
        <end position="1616"/>
    </location>
</feature>
<keyword evidence="12" id="KW-0229">DNA integration</keyword>
<dbReference type="SUPFAM" id="SSF56672">
    <property type="entry name" value="DNA/RNA polymerases"/>
    <property type="match status" value="1"/>
</dbReference>
<comment type="function">
    <text evidence="1">The aspartyl protease (PR) mediates the proteolytic cleavages of the Gag and Gag-Pol polyproteins after assembly of the VLP.</text>
</comment>
<keyword evidence="3" id="KW-0645">Protease</keyword>
<name>A0ABQ5EGK0_9ASTR</name>
<feature type="region of interest" description="Disordered" evidence="19">
    <location>
        <begin position="639"/>
        <end position="709"/>
    </location>
</feature>
<feature type="region of interest" description="Disordered" evidence="19">
    <location>
        <begin position="1529"/>
        <end position="1558"/>
    </location>
</feature>
<dbReference type="Gene3D" id="3.30.420.10">
    <property type="entry name" value="Ribonuclease H-like superfamily/Ribonuclease H"/>
    <property type="match status" value="1"/>
</dbReference>
<keyword evidence="2" id="KW-1188">Viral release from host cell</keyword>
<evidence type="ECO:0000256" key="5">
    <source>
        <dbReference type="ARBA" id="ARBA00022723"/>
    </source>
</evidence>
<evidence type="ECO:0000256" key="9">
    <source>
        <dbReference type="ARBA" id="ARBA00022801"/>
    </source>
</evidence>
<evidence type="ECO:0000256" key="14">
    <source>
        <dbReference type="ARBA" id="ARBA00022932"/>
    </source>
</evidence>
<feature type="compositionally biased region" description="Polar residues" evidence="19">
    <location>
        <begin position="1276"/>
        <end position="1296"/>
    </location>
</feature>
<dbReference type="PROSITE" id="PS50994">
    <property type="entry name" value="INTEGRASE"/>
    <property type="match status" value="1"/>
</dbReference>
<dbReference type="Pfam" id="PF13976">
    <property type="entry name" value="gag_pre-integrs"/>
    <property type="match status" value="1"/>
</dbReference>
<evidence type="ECO:0000256" key="16">
    <source>
        <dbReference type="ARBA" id="ARBA00023172"/>
    </source>
</evidence>
<dbReference type="InterPro" id="IPR013103">
    <property type="entry name" value="RVT_2"/>
</dbReference>
<evidence type="ECO:0000256" key="7">
    <source>
        <dbReference type="ARBA" id="ARBA00022750"/>
    </source>
</evidence>
<evidence type="ECO:0000256" key="8">
    <source>
        <dbReference type="ARBA" id="ARBA00022759"/>
    </source>
</evidence>
<evidence type="ECO:0000256" key="18">
    <source>
        <dbReference type="SAM" id="Coils"/>
    </source>
</evidence>
<feature type="compositionally biased region" description="Polar residues" evidence="19">
    <location>
        <begin position="1583"/>
        <end position="1602"/>
    </location>
</feature>
<keyword evidence="18" id="KW-0175">Coiled coil</keyword>
<dbReference type="InterPro" id="IPR012337">
    <property type="entry name" value="RNaseH-like_sf"/>
</dbReference>
<feature type="compositionally biased region" description="Basic and acidic residues" evidence="19">
    <location>
        <begin position="2248"/>
        <end position="2278"/>
    </location>
</feature>
<evidence type="ECO:0000256" key="3">
    <source>
        <dbReference type="ARBA" id="ARBA00022670"/>
    </source>
</evidence>
<dbReference type="SUPFAM" id="SSF53098">
    <property type="entry name" value="Ribonuclease H-like"/>
    <property type="match status" value="1"/>
</dbReference>
<dbReference type="InterPro" id="IPR057670">
    <property type="entry name" value="SH3_retrovirus"/>
</dbReference>
<dbReference type="InterPro" id="IPR039537">
    <property type="entry name" value="Retrotran_Ty1/copia-like"/>
</dbReference>
<evidence type="ECO:0000313" key="21">
    <source>
        <dbReference type="EMBL" id="GJT49632.1"/>
    </source>
</evidence>
<feature type="region of interest" description="Disordered" evidence="19">
    <location>
        <begin position="1270"/>
        <end position="1302"/>
    </location>
</feature>
<feature type="region of interest" description="Disordered" evidence="19">
    <location>
        <begin position="1572"/>
        <end position="1627"/>
    </location>
</feature>
<keyword evidence="7" id="KW-0064">Aspartyl protease</keyword>
<evidence type="ECO:0000256" key="11">
    <source>
        <dbReference type="ARBA" id="ARBA00022842"/>
    </source>
</evidence>
<organism evidence="21 22">
    <name type="scientific">Tanacetum coccineum</name>
    <dbReference type="NCBI Taxonomy" id="301880"/>
    <lineage>
        <taxon>Eukaryota</taxon>
        <taxon>Viridiplantae</taxon>
        <taxon>Streptophyta</taxon>
        <taxon>Embryophyta</taxon>
        <taxon>Tracheophyta</taxon>
        <taxon>Spermatophyta</taxon>
        <taxon>Magnoliopsida</taxon>
        <taxon>eudicotyledons</taxon>
        <taxon>Gunneridae</taxon>
        <taxon>Pentapetalae</taxon>
        <taxon>asterids</taxon>
        <taxon>campanulids</taxon>
        <taxon>Asterales</taxon>
        <taxon>Asteraceae</taxon>
        <taxon>Asteroideae</taxon>
        <taxon>Anthemideae</taxon>
        <taxon>Anthemidinae</taxon>
        <taxon>Tanacetum</taxon>
    </lineage>
</organism>
<keyword evidence="14" id="KW-0548">Nucleotidyltransferase</keyword>
<keyword evidence="5" id="KW-0479">Metal-binding</keyword>
<feature type="compositionally biased region" description="Polar residues" evidence="19">
    <location>
        <begin position="678"/>
        <end position="704"/>
    </location>
</feature>
<dbReference type="InterPro" id="IPR054722">
    <property type="entry name" value="PolX-like_BBD"/>
</dbReference>
<keyword evidence="17" id="KW-0511">Multifunctional enzyme</keyword>
<evidence type="ECO:0000256" key="1">
    <source>
        <dbReference type="ARBA" id="ARBA00002180"/>
    </source>
</evidence>
<keyword evidence="9" id="KW-0378">Hydrolase</keyword>
<dbReference type="Pfam" id="PF07727">
    <property type="entry name" value="RVT_2"/>
    <property type="match status" value="2"/>
</dbReference>
<evidence type="ECO:0000256" key="17">
    <source>
        <dbReference type="ARBA" id="ARBA00023268"/>
    </source>
</evidence>
<reference evidence="21" key="1">
    <citation type="journal article" date="2022" name="Int. J. Mol. Sci.">
        <title>Draft Genome of Tanacetum Coccineum: Genomic Comparison of Closely Related Tanacetum-Family Plants.</title>
        <authorList>
            <person name="Yamashiro T."/>
            <person name="Shiraishi A."/>
            <person name="Nakayama K."/>
            <person name="Satake H."/>
        </authorList>
    </citation>
    <scope>NUCLEOTIDE SEQUENCE</scope>
</reference>
<evidence type="ECO:0000313" key="22">
    <source>
        <dbReference type="Proteomes" id="UP001151760"/>
    </source>
</evidence>
<gene>
    <name evidence="21" type="ORF">Tco_0975789</name>
</gene>
<keyword evidence="13" id="KW-0695">RNA-directed DNA polymerase</keyword>
<dbReference type="PANTHER" id="PTHR42648">
    <property type="entry name" value="TRANSPOSASE, PUTATIVE-RELATED"/>
    <property type="match status" value="1"/>
</dbReference>
<evidence type="ECO:0000256" key="12">
    <source>
        <dbReference type="ARBA" id="ARBA00022908"/>
    </source>
</evidence>
<dbReference type="Pfam" id="PF22936">
    <property type="entry name" value="Pol_BBD"/>
    <property type="match status" value="1"/>
</dbReference>
<keyword evidence="14" id="KW-0239">DNA-directed DNA polymerase</keyword>
<keyword evidence="10" id="KW-0067">ATP-binding</keyword>
<dbReference type="CDD" id="cd09272">
    <property type="entry name" value="RNase_HI_RT_Ty1"/>
    <property type="match status" value="1"/>
</dbReference>
<reference evidence="21" key="2">
    <citation type="submission" date="2022-01" db="EMBL/GenBank/DDBJ databases">
        <authorList>
            <person name="Yamashiro T."/>
            <person name="Shiraishi A."/>
            <person name="Satake H."/>
            <person name="Nakayama K."/>
        </authorList>
    </citation>
    <scope>NUCLEOTIDE SEQUENCE</scope>
</reference>
<dbReference type="EMBL" id="BQNB010016254">
    <property type="protein sequence ID" value="GJT49632.1"/>
    <property type="molecule type" value="Genomic_DNA"/>
</dbReference>
<proteinExistence type="predicted"/>
<feature type="compositionally biased region" description="Low complexity" evidence="19">
    <location>
        <begin position="2189"/>
        <end position="2201"/>
    </location>
</feature>